<evidence type="ECO:0000256" key="4">
    <source>
        <dbReference type="ARBA" id="ARBA00022989"/>
    </source>
</evidence>
<feature type="domain" description="ABC3 transporter permease C-terminal" evidence="8">
    <location>
        <begin position="685"/>
        <end position="799"/>
    </location>
</feature>
<evidence type="ECO:0000259" key="9">
    <source>
        <dbReference type="Pfam" id="PF12704"/>
    </source>
</evidence>
<feature type="transmembrane region" description="Helical" evidence="7">
    <location>
        <begin position="680"/>
        <end position="707"/>
    </location>
</feature>
<feature type="transmembrane region" description="Helical" evidence="7">
    <location>
        <begin position="767"/>
        <end position="791"/>
    </location>
</feature>
<feature type="domain" description="MacB-like periplasmic core" evidence="9">
    <location>
        <begin position="20"/>
        <end position="166"/>
    </location>
</feature>
<dbReference type="InterPro" id="IPR003838">
    <property type="entry name" value="ABC3_permease_C"/>
</dbReference>
<evidence type="ECO:0008006" key="12">
    <source>
        <dbReference type="Google" id="ProtNLM"/>
    </source>
</evidence>
<feature type="transmembrane region" description="Helical" evidence="7">
    <location>
        <begin position="287"/>
        <end position="313"/>
    </location>
</feature>
<dbReference type="Proteomes" id="UP000034407">
    <property type="component" value="Unassembled WGS sequence"/>
</dbReference>
<dbReference type="Pfam" id="PF02687">
    <property type="entry name" value="FtsX"/>
    <property type="match status" value="2"/>
</dbReference>
<sequence length="808" mass="91417">MIKNYKTISNRYIKQNKKRTTLTLIGIILSLALISTMGLFANGTKKSQIEQTKQSQGDSSHIMYKTYDDNILNKVKNNPNIMHYGNVSTGKDIKYNDITLQEQFVDSGANEILKYGLKEGKMPTKEGEVCIDEWTKPHINSNLKIGDKITIDQNEYKIVGFLKTYESMQRNKISRAIIFDDSKKDGKLMVEINPDGEFSETLEILKSLSNKQNVEENQSLTRLYQVDSNKSMVVLIVIVTVIVLIATIIVIYNSFQINVAERIKQFGLLRSLGATKKQIKSIVFREATILLMIAIPIGLLLSIGTIYVLQAILNSLLKENNLLSIVSIDIKTLIISSTIIIIAVYISSFLPAKYVGNISPLMAISSRITIRKESIKKRKNKTLKKFLNFKVLMALKNLGRNPKRCTVMVLSFVVSSTLFITFTTLVQDVIMLKGTNYEYQNIDLEITTNTEIDNSKVDKNLITKIGNLDNVDKVYLKYPLITGKSEITSDKKIQEAGDIYESENINGNAKEFMYTQINVYDKNALDLIKKYKISGQVNLDEINSQNGVILISNGSARDNTNKQRYRGKLTNYKVNDEITLNDDNGKEYKVKVMAIIENNIFERDVPLNALSLITTDEVRNNLTKQDVEIANIAVDLKDSELHLKNYEEIYNMIQDNQEYSVVDWVDVNTNEKTGTLLIQVLVYGFIFVITLISSINIINTITMNITLRRKELSVFKSIGMSQKDLKKMIMYEGVFYGLVGGTIGSIAGCAFTYIIYDVLYDIAGLTWKLPLKLCIITILVSIIISFLSVLIPMKKIEKDNVIEAIREG</sequence>
<keyword evidence="11" id="KW-1185">Reference proteome</keyword>
<dbReference type="InterPro" id="IPR025857">
    <property type="entry name" value="MacB_PCD"/>
</dbReference>
<evidence type="ECO:0000256" key="7">
    <source>
        <dbReference type="SAM" id="Phobius"/>
    </source>
</evidence>
<organism evidence="10 11">
    <name type="scientific">Paraclostridium benzoelyticum</name>
    <dbReference type="NCBI Taxonomy" id="1629550"/>
    <lineage>
        <taxon>Bacteria</taxon>
        <taxon>Bacillati</taxon>
        <taxon>Bacillota</taxon>
        <taxon>Clostridia</taxon>
        <taxon>Peptostreptococcales</taxon>
        <taxon>Peptostreptococcaceae</taxon>
        <taxon>Paraclostridium</taxon>
    </lineage>
</organism>
<feature type="transmembrane region" description="Helical" evidence="7">
    <location>
        <begin position="405"/>
        <end position="426"/>
    </location>
</feature>
<feature type="transmembrane region" description="Helical" evidence="7">
    <location>
        <begin position="728"/>
        <end position="755"/>
    </location>
</feature>
<evidence type="ECO:0000259" key="8">
    <source>
        <dbReference type="Pfam" id="PF02687"/>
    </source>
</evidence>
<dbReference type="Pfam" id="PF12704">
    <property type="entry name" value="MacB_PCD"/>
    <property type="match status" value="1"/>
</dbReference>
<dbReference type="InterPro" id="IPR050250">
    <property type="entry name" value="Macrolide_Exporter_MacB"/>
</dbReference>
<keyword evidence="4 7" id="KW-1133">Transmembrane helix</keyword>
<dbReference type="PATRIC" id="fig|1629550.3.peg.1168"/>
<evidence type="ECO:0000256" key="3">
    <source>
        <dbReference type="ARBA" id="ARBA00022692"/>
    </source>
</evidence>
<comment type="similarity">
    <text evidence="6">Belongs to the ABC-4 integral membrane protein family.</text>
</comment>
<evidence type="ECO:0000256" key="1">
    <source>
        <dbReference type="ARBA" id="ARBA00004651"/>
    </source>
</evidence>
<evidence type="ECO:0000313" key="11">
    <source>
        <dbReference type="Proteomes" id="UP000034407"/>
    </source>
</evidence>
<dbReference type="PANTHER" id="PTHR30572:SF4">
    <property type="entry name" value="ABC TRANSPORTER PERMEASE YTRF"/>
    <property type="match status" value="1"/>
</dbReference>
<dbReference type="GO" id="GO:0022857">
    <property type="term" value="F:transmembrane transporter activity"/>
    <property type="evidence" value="ECO:0007669"/>
    <property type="project" value="TreeGrafter"/>
</dbReference>
<comment type="subcellular location">
    <subcellularLocation>
        <location evidence="1">Cell membrane</location>
        <topology evidence="1">Multi-pass membrane protein</topology>
    </subcellularLocation>
</comment>
<keyword evidence="3 7" id="KW-0812">Transmembrane</keyword>
<dbReference type="GO" id="GO:0005886">
    <property type="term" value="C:plasma membrane"/>
    <property type="evidence" value="ECO:0007669"/>
    <property type="project" value="UniProtKB-SubCell"/>
</dbReference>
<evidence type="ECO:0000256" key="6">
    <source>
        <dbReference type="ARBA" id="ARBA00038076"/>
    </source>
</evidence>
<reference evidence="10 11" key="1">
    <citation type="submission" date="2015-04" db="EMBL/GenBank/DDBJ databases">
        <title>Microcin producing Clostridium sp. JC272T.</title>
        <authorList>
            <person name="Jyothsna T."/>
            <person name="Sasikala C."/>
            <person name="Ramana C."/>
        </authorList>
    </citation>
    <scope>NUCLEOTIDE SEQUENCE [LARGE SCALE GENOMIC DNA]</scope>
    <source>
        <strain evidence="10 11">JC272</strain>
    </source>
</reference>
<evidence type="ECO:0000256" key="2">
    <source>
        <dbReference type="ARBA" id="ARBA00022475"/>
    </source>
</evidence>
<name>A0A0M3DFU1_9FIRM</name>
<dbReference type="RefSeq" id="WP_046822891.1">
    <property type="nucleotide sequence ID" value="NZ_LBBT01000184.1"/>
</dbReference>
<keyword evidence="5 7" id="KW-0472">Membrane</keyword>
<comment type="caution">
    <text evidence="10">The sequence shown here is derived from an EMBL/GenBank/DDBJ whole genome shotgun (WGS) entry which is preliminary data.</text>
</comment>
<protein>
    <recommendedName>
        <fullName evidence="12">ABC transporter permease</fullName>
    </recommendedName>
</protein>
<accession>A0A0M3DFU1</accession>
<proteinExistence type="inferred from homology"/>
<feature type="transmembrane region" description="Helical" evidence="7">
    <location>
        <begin position="21"/>
        <end position="41"/>
    </location>
</feature>
<evidence type="ECO:0000256" key="5">
    <source>
        <dbReference type="ARBA" id="ARBA00023136"/>
    </source>
</evidence>
<feature type="transmembrane region" description="Helical" evidence="7">
    <location>
        <begin position="333"/>
        <end position="352"/>
    </location>
</feature>
<dbReference type="PANTHER" id="PTHR30572">
    <property type="entry name" value="MEMBRANE COMPONENT OF TRANSPORTER-RELATED"/>
    <property type="match status" value="1"/>
</dbReference>
<keyword evidence="2" id="KW-1003">Cell membrane</keyword>
<dbReference type="EMBL" id="LBBT01000184">
    <property type="protein sequence ID" value="KKY01485.1"/>
    <property type="molecule type" value="Genomic_DNA"/>
</dbReference>
<feature type="transmembrane region" description="Helical" evidence="7">
    <location>
        <begin position="232"/>
        <end position="255"/>
    </location>
</feature>
<evidence type="ECO:0000313" key="10">
    <source>
        <dbReference type="EMBL" id="KKY01485.1"/>
    </source>
</evidence>
<gene>
    <name evidence="10" type="ORF">VN21_08650</name>
</gene>
<feature type="domain" description="ABC3 transporter permease C-terminal" evidence="8">
    <location>
        <begin position="238"/>
        <end position="360"/>
    </location>
</feature>
<dbReference type="AlphaFoldDB" id="A0A0M3DFU1"/>